<protein>
    <recommendedName>
        <fullName evidence="12">Ferredoxin--nitrite reductase</fullName>
    </recommendedName>
</protein>
<comment type="similarity">
    <text evidence="1">Belongs to the nitrite and sulfite reductase 4Fe-4S domain family.</text>
</comment>
<dbReference type="STRING" id="70996.SE18_10650"/>
<evidence type="ECO:0000313" key="10">
    <source>
        <dbReference type="EMBL" id="KPL88161.1"/>
    </source>
</evidence>
<evidence type="ECO:0000256" key="1">
    <source>
        <dbReference type="ARBA" id="ARBA00010429"/>
    </source>
</evidence>
<dbReference type="PATRIC" id="fig|70996.4.peg.1970"/>
<dbReference type="InterPro" id="IPR045854">
    <property type="entry name" value="NO2/SO3_Rdtase_4Fe4S_sf"/>
</dbReference>
<feature type="domain" description="Nitrite/Sulfite reductase ferredoxin-like" evidence="9">
    <location>
        <begin position="48"/>
        <end position="113"/>
    </location>
</feature>
<reference evidence="10 11" key="1">
    <citation type="submission" date="2015-07" db="EMBL/GenBank/DDBJ databases">
        <title>Whole genome sequence of Herpetosiphon geysericola DSM 7119.</title>
        <authorList>
            <person name="Hemp J."/>
            <person name="Ward L.M."/>
            <person name="Pace L.A."/>
            <person name="Fischer W.W."/>
        </authorList>
    </citation>
    <scope>NUCLEOTIDE SEQUENCE [LARGE SCALE GENOMIC DNA]</scope>
    <source>
        <strain evidence="10 11">DSM 7119</strain>
    </source>
</reference>
<dbReference type="Gene3D" id="3.90.480.20">
    <property type="match status" value="1"/>
</dbReference>
<dbReference type="InterPro" id="IPR036136">
    <property type="entry name" value="Nit/Sulf_reduc_fer-like_dom_sf"/>
</dbReference>
<dbReference type="Gene3D" id="3.30.413.10">
    <property type="entry name" value="Sulfite Reductase Hemoprotein, domain 1"/>
    <property type="match status" value="2"/>
</dbReference>
<keyword evidence="6" id="KW-0408">Iron</keyword>
<sequence length="492" mass="54252">MAVQIETIKKLKNGLDVLPDLYRYASLGFAAIPEDEIERLKWYGLLHRKQTPGFFMQRLRIPNGILSTRQMRAIVSVSRDFGRNTMDLTTRENIQLRWLRIEDVPEVFQRLQNVGLTSQQTGLDNYRNVMGCPLAGLHHEEIFNAAPIAQSVSLALLGREFSDLPRKFNITISGCSHDCAHSRANDIGMTPAAKEINGYRVLGFHVALGGALGGTTPQLGQDAGIFLTTEQALPFCRAVLSVFRDNGSREKRTEARLKWLIREWGMARFMAEVEKVFGQPFFSAGESLLAAHNGDHLGVHKQQDQGFITVGLLVPVGRTNAQQMAEIADLADAYGTGELRLTPDQNILIPNVHETCLDRLLAEPLLQVLQPHAPGALRGLVSCTGRDYCHFALSDTKELSLQVAEELASLIPAERRVDLKVSGCVHACGQHHVGEIGLQAQRLRLEDGSIVDAFDLFVGGNHQQLATLKARKIPVDQLAGRIAAELAILDGK</sequence>
<feature type="domain" description="Nitrite/sulphite reductase 4Fe-4S" evidence="8">
    <location>
        <begin position="124"/>
        <end position="280"/>
    </location>
</feature>
<evidence type="ECO:0000256" key="6">
    <source>
        <dbReference type="ARBA" id="ARBA00023004"/>
    </source>
</evidence>
<keyword evidence="5" id="KW-0560">Oxidoreductase</keyword>
<dbReference type="InterPro" id="IPR051329">
    <property type="entry name" value="NIR_SIR_4Fe-4S"/>
</dbReference>
<evidence type="ECO:0000259" key="8">
    <source>
        <dbReference type="Pfam" id="PF01077"/>
    </source>
</evidence>
<keyword evidence="7" id="KW-0411">Iron-sulfur</keyword>
<dbReference type="PRINTS" id="PR00397">
    <property type="entry name" value="SIROHAEM"/>
</dbReference>
<evidence type="ECO:0000256" key="5">
    <source>
        <dbReference type="ARBA" id="ARBA00023002"/>
    </source>
</evidence>
<dbReference type="GO" id="GO:0020037">
    <property type="term" value="F:heme binding"/>
    <property type="evidence" value="ECO:0007669"/>
    <property type="project" value="InterPro"/>
</dbReference>
<evidence type="ECO:0000256" key="3">
    <source>
        <dbReference type="ARBA" id="ARBA00022617"/>
    </source>
</evidence>
<dbReference type="PROSITE" id="PS00365">
    <property type="entry name" value="NIR_SIR"/>
    <property type="match status" value="2"/>
</dbReference>
<keyword evidence="3" id="KW-0349">Heme</keyword>
<dbReference type="PANTHER" id="PTHR32439">
    <property type="entry name" value="FERREDOXIN--NITRITE REDUCTASE, CHLOROPLASTIC"/>
    <property type="match status" value="1"/>
</dbReference>
<dbReference type="SUPFAM" id="SSF55124">
    <property type="entry name" value="Nitrite/Sulfite reductase N-terminal domain-like"/>
    <property type="match status" value="2"/>
</dbReference>
<dbReference type="Pfam" id="PF01077">
    <property type="entry name" value="NIR_SIR"/>
    <property type="match status" value="1"/>
</dbReference>
<comment type="caution">
    <text evidence="10">The sequence shown here is derived from an EMBL/GenBank/DDBJ whole genome shotgun (WGS) entry which is preliminary data.</text>
</comment>
<dbReference type="OrthoDB" id="9803707at2"/>
<gene>
    <name evidence="10" type="ORF">SE18_10650</name>
</gene>
<dbReference type="Proteomes" id="UP000050277">
    <property type="component" value="Unassembled WGS sequence"/>
</dbReference>
<dbReference type="GO" id="GO:0016491">
    <property type="term" value="F:oxidoreductase activity"/>
    <property type="evidence" value="ECO:0007669"/>
    <property type="project" value="UniProtKB-KW"/>
</dbReference>
<evidence type="ECO:0000259" key="9">
    <source>
        <dbReference type="Pfam" id="PF03460"/>
    </source>
</evidence>
<accession>A0A0P6YF79</accession>
<dbReference type="Pfam" id="PF03460">
    <property type="entry name" value="NIR_SIR_ferr"/>
    <property type="match status" value="2"/>
</dbReference>
<dbReference type="GO" id="GO:0051539">
    <property type="term" value="F:4 iron, 4 sulfur cluster binding"/>
    <property type="evidence" value="ECO:0007669"/>
    <property type="project" value="UniProtKB-KW"/>
</dbReference>
<proteinExistence type="inferred from homology"/>
<dbReference type="EMBL" id="LGKP01000017">
    <property type="protein sequence ID" value="KPL88161.1"/>
    <property type="molecule type" value="Genomic_DNA"/>
</dbReference>
<evidence type="ECO:0000256" key="2">
    <source>
        <dbReference type="ARBA" id="ARBA00022485"/>
    </source>
</evidence>
<dbReference type="GO" id="GO:0046872">
    <property type="term" value="F:metal ion binding"/>
    <property type="evidence" value="ECO:0007669"/>
    <property type="project" value="UniProtKB-KW"/>
</dbReference>
<dbReference type="SUPFAM" id="SSF56014">
    <property type="entry name" value="Nitrite and sulphite reductase 4Fe-4S domain-like"/>
    <property type="match status" value="2"/>
</dbReference>
<dbReference type="PANTHER" id="PTHR32439:SF0">
    <property type="entry name" value="FERREDOXIN--NITRITE REDUCTASE, CHLOROPLASTIC"/>
    <property type="match status" value="1"/>
</dbReference>
<dbReference type="InterPro" id="IPR006066">
    <property type="entry name" value="NO2/SO3_Rdtase_FeS/sirohaem_BS"/>
</dbReference>
<keyword evidence="11" id="KW-1185">Reference proteome</keyword>
<dbReference type="RefSeq" id="WP_054534435.1">
    <property type="nucleotide sequence ID" value="NZ_LGKP01000017.1"/>
</dbReference>
<name>A0A0P6YF79_9CHLR</name>
<feature type="domain" description="Nitrite/Sulfite reductase ferredoxin-like" evidence="9">
    <location>
        <begin position="300"/>
        <end position="364"/>
    </location>
</feature>
<evidence type="ECO:0000256" key="7">
    <source>
        <dbReference type="ARBA" id="ARBA00023014"/>
    </source>
</evidence>
<dbReference type="AlphaFoldDB" id="A0A0P6YF79"/>
<evidence type="ECO:0000313" key="11">
    <source>
        <dbReference type="Proteomes" id="UP000050277"/>
    </source>
</evidence>
<organism evidence="10 11">
    <name type="scientific">Herpetosiphon geysericola</name>
    <dbReference type="NCBI Taxonomy" id="70996"/>
    <lineage>
        <taxon>Bacteria</taxon>
        <taxon>Bacillati</taxon>
        <taxon>Chloroflexota</taxon>
        <taxon>Chloroflexia</taxon>
        <taxon>Herpetosiphonales</taxon>
        <taxon>Herpetosiphonaceae</taxon>
        <taxon>Herpetosiphon</taxon>
    </lineage>
</organism>
<keyword evidence="2" id="KW-0004">4Fe-4S</keyword>
<evidence type="ECO:0008006" key="12">
    <source>
        <dbReference type="Google" id="ProtNLM"/>
    </source>
</evidence>
<dbReference type="InterPro" id="IPR005117">
    <property type="entry name" value="NiRdtase/SiRdtase_haem-b_fer"/>
</dbReference>
<evidence type="ECO:0000256" key="4">
    <source>
        <dbReference type="ARBA" id="ARBA00022723"/>
    </source>
</evidence>
<dbReference type="InterPro" id="IPR006067">
    <property type="entry name" value="NO2/SO3_Rdtase_4Fe4S_dom"/>
</dbReference>
<keyword evidence="4" id="KW-0479">Metal-binding</keyword>